<dbReference type="EMBL" id="FPIZ01000001">
    <property type="protein sequence ID" value="SFW17709.1"/>
    <property type="molecule type" value="Genomic_DNA"/>
</dbReference>
<dbReference type="SUPFAM" id="SSF55729">
    <property type="entry name" value="Acyl-CoA N-acyltransferases (Nat)"/>
    <property type="match status" value="1"/>
</dbReference>
<dbReference type="OrthoDB" id="9803233at2"/>
<name>A0A1K1M3J1_9BACT</name>
<organism evidence="4 6">
    <name type="scientific">Chitinophaga sancti</name>
    <dbReference type="NCBI Taxonomy" id="1004"/>
    <lineage>
        <taxon>Bacteria</taxon>
        <taxon>Pseudomonadati</taxon>
        <taxon>Bacteroidota</taxon>
        <taxon>Chitinophagia</taxon>
        <taxon>Chitinophagales</taxon>
        <taxon>Chitinophagaceae</taxon>
        <taxon>Chitinophaga</taxon>
    </lineage>
</organism>
<dbReference type="PANTHER" id="PTHR43877:SF2">
    <property type="entry name" value="AMINOALKYLPHOSPHONATE N-ACETYLTRANSFERASE-RELATED"/>
    <property type="match status" value="1"/>
</dbReference>
<dbReference type="PROSITE" id="PS51186">
    <property type="entry name" value="GNAT"/>
    <property type="match status" value="1"/>
</dbReference>
<dbReference type="InterPro" id="IPR000182">
    <property type="entry name" value="GNAT_dom"/>
</dbReference>
<keyword evidence="2" id="KW-0012">Acyltransferase</keyword>
<dbReference type="EMBL" id="CP140154">
    <property type="protein sequence ID" value="WQG89718.1"/>
    <property type="molecule type" value="Genomic_DNA"/>
</dbReference>
<dbReference type="RefSeq" id="WP_072356940.1">
    <property type="nucleotide sequence ID" value="NZ_CP139972.1"/>
</dbReference>
<evidence type="ECO:0000313" key="7">
    <source>
        <dbReference type="Proteomes" id="UP001326715"/>
    </source>
</evidence>
<keyword evidence="7" id="KW-1185">Reference proteome</keyword>
<proteinExistence type="predicted"/>
<evidence type="ECO:0000313" key="6">
    <source>
        <dbReference type="Proteomes" id="UP000183788"/>
    </source>
</evidence>
<evidence type="ECO:0000313" key="5">
    <source>
        <dbReference type="EMBL" id="WQG89718.1"/>
    </source>
</evidence>
<evidence type="ECO:0000313" key="4">
    <source>
        <dbReference type="EMBL" id="SFW17709.1"/>
    </source>
</evidence>
<keyword evidence="1 4" id="KW-0808">Transferase</keyword>
<dbReference type="PANTHER" id="PTHR43877">
    <property type="entry name" value="AMINOALKYLPHOSPHONATE N-ACETYLTRANSFERASE-RELATED-RELATED"/>
    <property type="match status" value="1"/>
</dbReference>
<reference evidence="5 7" key="2">
    <citation type="submission" date="2023-11" db="EMBL/GenBank/DDBJ databases">
        <title>MicrobeMod: A computational toolkit for identifying prokaryotic methylation and restriction-modification with nanopore sequencing.</title>
        <authorList>
            <person name="Crits-Christoph A."/>
            <person name="Kang S.C."/>
            <person name="Lee H."/>
            <person name="Ostrov N."/>
        </authorList>
    </citation>
    <scope>NUCLEOTIDE SEQUENCE [LARGE SCALE GENOMIC DNA]</scope>
    <source>
        <strain evidence="5 7">ATCC 23090</strain>
    </source>
</reference>
<dbReference type="Proteomes" id="UP000183788">
    <property type="component" value="Unassembled WGS sequence"/>
</dbReference>
<dbReference type="Proteomes" id="UP001326715">
    <property type="component" value="Chromosome"/>
</dbReference>
<dbReference type="AlphaFoldDB" id="A0A1K1M3J1"/>
<evidence type="ECO:0000259" key="3">
    <source>
        <dbReference type="PROSITE" id="PS51186"/>
    </source>
</evidence>
<sequence>MLTLNRTNSDDPQFQELIIALDQELWLRYPEVQQDYEVLDKVKNIPTVVVAYVDALPVGCACFRPFDAHTIEVKRMFVYATHRGQGIAYAILKELETWALSQGFTRAVLETGIRQPEAIALYQKSGYTFMDKYPPYEQMENSVCLQKPLL</sequence>
<dbReference type="InterPro" id="IPR016181">
    <property type="entry name" value="Acyl_CoA_acyltransferase"/>
</dbReference>
<evidence type="ECO:0000256" key="2">
    <source>
        <dbReference type="ARBA" id="ARBA00023315"/>
    </source>
</evidence>
<gene>
    <name evidence="4" type="ORF">SAMN05661012_00416</name>
    <name evidence="5" type="ORF">SR876_32815</name>
</gene>
<dbReference type="GO" id="GO:0016747">
    <property type="term" value="F:acyltransferase activity, transferring groups other than amino-acyl groups"/>
    <property type="evidence" value="ECO:0007669"/>
    <property type="project" value="InterPro"/>
</dbReference>
<dbReference type="Gene3D" id="3.40.630.30">
    <property type="match status" value="1"/>
</dbReference>
<protein>
    <submittedName>
        <fullName evidence="4">Acetyltransferase (GNAT) family protein</fullName>
    </submittedName>
    <submittedName>
        <fullName evidence="5">GNAT family N-acetyltransferase</fullName>
    </submittedName>
</protein>
<feature type="domain" description="N-acetyltransferase" evidence="3">
    <location>
        <begin position="1"/>
        <end position="150"/>
    </location>
</feature>
<dbReference type="Pfam" id="PF00583">
    <property type="entry name" value="Acetyltransf_1"/>
    <property type="match status" value="1"/>
</dbReference>
<dbReference type="CDD" id="cd04301">
    <property type="entry name" value="NAT_SF"/>
    <property type="match status" value="1"/>
</dbReference>
<dbReference type="InterPro" id="IPR050832">
    <property type="entry name" value="Bact_Acetyltransf"/>
</dbReference>
<accession>A0A1K1M3J1</accession>
<dbReference type="STRING" id="1004.SAMN05661012_00416"/>
<evidence type="ECO:0000256" key="1">
    <source>
        <dbReference type="ARBA" id="ARBA00022679"/>
    </source>
</evidence>
<reference evidence="4 6" key="1">
    <citation type="submission" date="2016-11" db="EMBL/GenBank/DDBJ databases">
        <authorList>
            <person name="Jaros S."/>
            <person name="Januszkiewicz K."/>
            <person name="Wedrychowicz H."/>
        </authorList>
    </citation>
    <scope>NUCLEOTIDE SEQUENCE [LARGE SCALE GENOMIC DNA]</scope>
    <source>
        <strain evidence="4 6">DSM 784</strain>
    </source>
</reference>